<gene>
    <name evidence="1" type="ORF">S12H4_22771</name>
</gene>
<dbReference type="EMBL" id="BARW01011942">
    <property type="protein sequence ID" value="GAI78568.1"/>
    <property type="molecule type" value="Genomic_DNA"/>
</dbReference>
<name>X1RDC5_9ZZZZ</name>
<sequence>MKYINRIKEIETAGETVKTIALAFKCSRQAIYETMKKLEIKPDKNKAREIIKGECGIIILNKKKAICAGCGPNEKAINKQLIYMRMKKSYQIYCEHCRKYLDA</sequence>
<reference evidence="1" key="1">
    <citation type="journal article" date="2014" name="Front. Microbiol.">
        <title>High frequency of phylogenetically diverse reductive dehalogenase-homologous genes in deep subseafloor sedimentary metagenomes.</title>
        <authorList>
            <person name="Kawai M."/>
            <person name="Futagami T."/>
            <person name="Toyoda A."/>
            <person name="Takaki Y."/>
            <person name="Nishi S."/>
            <person name="Hori S."/>
            <person name="Arai W."/>
            <person name="Tsubouchi T."/>
            <person name="Morono Y."/>
            <person name="Uchiyama I."/>
            <person name="Ito T."/>
            <person name="Fujiyama A."/>
            <person name="Inagaki F."/>
            <person name="Takami H."/>
        </authorList>
    </citation>
    <scope>NUCLEOTIDE SEQUENCE</scope>
    <source>
        <strain evidence="1">Expedition CK06-06</strain>
    </source>
</reference>
<evidence type="ECO:0000313" key="1">
    <source>
        <dbReference type="EMBL" id="GAI78568.1"/>
    </source>
</evidence>
<proteinExistence type="predicted"/>
<accession>X1RDC5</accession>
<organism evidence="1">
    <name type="scientific">marine sediment metagenome</name>
    <dbReference type="NCBI Taxonomy" id="412755"/>
    <lineage>
        <taxon>unclassified sequences</taxon>
        <taxon>metagenomes</taxon>
        <taxon>ecological metagenomes</taxon>
    </lineage>
</organism>
<comment type="caution">
    <text evidence="1">The sequence shown here is derived from an EMBL/GenBank/DDBJ whole genome shotgun (WGS) entry which is preliminary data.</text>
</comment>
<protein>
    <submittedName>
        <fullName evidence="1">Uncharacterized protein</fullName>
    </submittedName>
</protein>
<dbReference type="AlphaFoldDB" id="X1RDC5"/>